<dbReference type="InterPro" id="IPR032710">
    <property type="entry name" value="NTF2-like_dom_sf"/>
</dbReference>
<dbReference type="PANTHER" id="PTHR41252:SF1">
    <property type="entry name" value="BLR2505 PROTEIN"/>
    <property type="match status" value="1"/>
</dbReference>
<dbReference type="Proteomes" id="UP000502756">
    <property type="component" value="Chromosome"/>
</dbReference>
<dbReference type="PANTHER" id="PTHR41252">
    <property type="entry name" value="BLR2505 PROTEIN"/>
    <property type="match status" value="1"/>
</dbReference>
<dbReference type="KEGG" id="stae:HNV11_14720"/>
<feature type="domain" description="SnoaL-like" evidence="1">
    <location>
        <begin position="8"/>
        <end position="120"/>
    </location>
</feature>
<dbReference type="EMBL" id="CP053435">
    <property type="protein sequence ID" value="QJW90542.1"/>
    <property type="molecule type" value="Genomic_DNA"/>
</dbReference>
<gene>
    <name evidence="2" type="ORF">HNV11_14720</name>
</gene>
<reference evidence="2 3" key="1">
    <citation type="submission" date="2020-05" db="EMBL/GenBank/DDBJ databases">
        <title>Genome sequencing of Spirosoma sp. TS118.</title>
        <authorList>
            <person name="Lee J.-H."/>
            <person name="Jeong S."/>
            <person name="Zhao L."/>
            <person name="Jung J.-H."/>
            <person name="Kim M.-K."/>
            <person name="Lim S."/>
        </authorList>
    </citation>
    <scope>NUCLEOTIDE SEQUENCE [LARGE SCALE GENOMIC DNA]</scope>
    <source>
        <strain evidence="2 3">TS118</strain>
    </source>
</reference>
<dbReference type="InterPro" id="IPR037401">
    <property type="entry name" value="SnoaL-like"/>
</dbReference>
<proteinExistence type="predicted"/>
<name>A0A6M5YCA4_9BACT</name>
<dbReference type="AlphaFoldDB" id="A0A6M5YCA4"/>
<dbReference type="Pfam" id="PF12680">
    <property type="entry name" value="SnoaL_2"/>
    <property type="match status" value="1"/>
</dbReference>
<protein>
    <submittedName>
        <fullName evidence="2">SnoaL-like domain-containing protein</fullName>
    </submittedName>
</protein>
<accession>A0A6M5YCA4</accession>
<evidence type="ECO:0000313" key="3">
    <source>
        <dbReference type="Proteomes" id="UP000502756"/>
    </source>
</evidence>
<dbReference type="Gene3D" id="3.10.450.50">
    <property type="match status" value="1"/>
</dbReference>
<evidence type="ECO:0000313" key="2">
    <source>
        <dbReference type="EMBL" id="QJW90542.1"/>
    </source>
</evidence>
<keyword evidence="3" id="KW-1185">Reference proteome</keyword>
<sequence>MKTNQEIVQAIYEAFGQGNIPAILDHLADDVQWESWADNSAQQQNVPWLKARQGKEAVPEFFSIVGQLNLTDFQVLSIMAGGNQVAAEIIVETASSALATSFRDEEMHLWTFNDEGKVTRLRHYTDTFKHIQAAKAATTVPA</sequence>
<dbReference type="SUPFAM" id="SSF54427">
    <property type="entry name" value="NTF2-like"/>
    <property type="match status" value="1"/>
</dbReference>
<evidence type="ECO:0000259" key="1">
    <source>
        <dbReference type="Pfam" id="PF12680"/>
    </source>
</evidence>
<organism evidence="2 3">
    <name type="scientific">Spirosoma taeanense</name>
    <dbReference type="NCBI Taxonomy" id="2735870"/>
    <lineage>
        <taxon>Bacteria</taxon>
        <taxon>Pseudomonadati</taxon>
        <taxon>Bacteroidota</taxon>
        <taxon>Cytophagia</taxon>
        <taxon>Cytophagales</taxon>
        <taxon>Cytophagaceae</taxon>
        <taxon>Spirosoma</taxon>
    </lineage>
</organism>
<dbReference type="RefSeq" id="WP_171740386.1">
    <property type="nucleotide sequence ID" value="NZ_CP053435.1"/>
</dbReference>